<keyword evidence="8" id="KW-1185">Reference proteome</keyword>
<dbReference type="Gene3D" id="1.10.150.120">
    <property type="entry name" value="[2Fe-2S]-binding domain"/>
    <property type="match status" value="1"/>
</dbReference>
<evidence type="ECO:0000256" key="1">
    <source>
        <dbReference type="ARBA" id="ARBA00022714"/>
    </source>
</evidence>
<dbReference type="PROSITE" id="PS00197">
    <property type="entry name" value="2FE2S_FER_1"/>
    <property type="match status" value="1"/>
</dbReference>
<dbReference type="InterPro" id="IPR001041">
    <property type="entry name" value="2Fe-2S_ferredoxin-type"/>
</dbReference>
<dbReference type="InterPro" id="IPR051452">
    <property type="entry name" value="Diverse_Oxidoreductases"/>
</dbReference>
<dbReference type="InterPro" id="IPR036884">
    <property type="entry name" value="2Fe-2S-bd_dom_sf"/>
</dbReference>
<dbReference type="GO" id="GO:0016491">
    <property type="term" value="F:oxidoreductase activity"/>
    <property type="evidence" value="ECO:0007669"/>
    <property type="project" value="UniProtKB-KW"/>
</dbReference>
<dbReference type="GO" id="GO:0051537">
    <property type="term" value="F:2 iron, 2 sulfur cluster binding"/>
    <property type="evidence" value="ECO:0007669"/>
    <property type="project" value="UniProtKB-KW"/>
</dbReference>
<dbReference type="CDD" id="cd00207">
    <property type="entry name" value="fer2"/>
    <property type="match status" value="1"/>
</dbReference>
<dbReference type="RefSeq" id="WP_115878496.1">
    <property type="nucleotide sequence ID" value="NZ_QTTQ01000009.1"/>
</dbReference>
<dbReference type="Pfam" id="PF00111">
    <property type="entry name" value="Fer2"/>
    <property type="match status" value="1"/>
</dbReference>
<evidence type="ECO:0000256" key="2">
    <source>
        <dbReference type="ARBA" id="ARBA00022723"/>
    </source>
</evidence>
<protein>
    <submittedName>
        <fullName evidence="7">Carbon-monoxide dehydrogenase small subunit</fullName>
    </submittedName>
</protein>
<dbReference type="PANTHER" id="PTHR44379">
    <property type="entry name" value="OXIDOREDUCTASE WITH IRON-SULFUR SUBUNIT"/>
    <property type="match status" value="1"/>
</dbReference>
<dbReference type="PROSITE" id="PS51085">
    <property type="entry name" value="2FE2S_FER_2"/>
    <property type="match status" value="1"/>
</dbReference>
<dbReference type="Gene3D" id="3.10.20.30">
    <property type="match status" value="1"/>
</dbReference>
<keyword evidence="2" id="KW-0479">Metal-binding</keyword>
<dbReference type="InterPro" id="IPR036010">
    <property type="entry name" value="2Fe-2S_ferredoxin-like_sf"/>
</dbReference>
<dbReference type="EMBL" id="QTTQ01000009">
    <property type="protein sequence ID" value="REE83628.1"/>
    <property type="molecule type" value="Genomic_DNA"/>
</dbReference>
<evidence type="ECO:0000313" key="7">
    <source>
        <dbReference type="EMBL" id="REE83628.1"/>
    </source>
</evidence>
<accession>A0A3D9RVY4</accession>
<gene>
    <name evidence="7" type="ORF">BX611_0922</name>
</gene>
<keyword evidence="5" id="KW-0411">Iron-sulfur</keyword>
<proteinExistence type="predicted"/>
<dbReference type="Proteomes" id="UP000256429">
    <property type="component" value="Unassembled WGS sequence"/>
</dbReference>
<keyword evidence="1" id="KW-0001">2Fe-2S</keyword>
<dbReference type="InterPro" id="IPR006058">
    <property type="entry name" value="2Fe2S_fd_BS"/>
</dbReference>
<evidence type="ECO:0000256" key="4">
    <source>
        <dbReference type="ARBA" id="ARBA00023004"/>
    </source>
</evidence>
<dbReference type="SUPFAM" id="SSF47741">
    <property type="entry name" value="CO dehydrogenase ISP C-domain like"/>
    <property type="match status" value="1"/>
</dbReference>
<dbReference type="InterPro" id="IPR012675">
    <property type="entry name" value="Beta-grasp_dom_sf"/>
</dbReference>
<name>A0A3D9RVY4_9FLAO</name>
<keyword evidence="3" id="KW-0560">Oxidoreductase</keyword>
<evidence type="ECO:0000259" key="6">
    <source>
        <dbReference type="PROSITE" id="PS51085"/>
    </source>
</evidence>
<reference evidence="7 8" key="1">
    <citation type="submission" date="2018-08" db="EMBL/GenBank/DDBJ databases">
        <title>Genomic Encyclopedia of Type Strains, Phase III (KMG-III): the genomes of soil and plant-associated and newly described type strains.</title>
        <authorList>
            <person name="Whitman W."/>
        </authorList>
    </citation>
    <scope>NUCLEOTIDE SEQUENCE [LARGE SCALE GENOMIC DNA]</scope>
    <source>
        <strain evidence="7 8">325-5</strain>
    </source>
</reference>
<feature type="domain" description="2Fe-2S ferredoxin-type" evidence="6">
    <location>
        <begin position="3"/>
        <end position="79"/>
    </location>
</feature>
<evidence type="ECO:0000256" key="3">
    <source>
        <dbReference type="ARBA" id="ARBA00023002"/>
    </source>
</evidence>
<organism evidence="7 8">
    <name type="scientific">Lutibacter oceani</name>
    <dbReference type="NCBI Taxonomy" id="1853311"/>
    <lineage>
        <taxon>Bacteria</taxon>
        <taxon>Pseudomonadati</taxon>
        <taxon>Bacteroidota</taxon>
        <taxon>Flavobacteriia</taxon>
        <taxon>Flavobacteriales</taxon>
        <taxon>Flavobacteriaceae</taxon>
        <taxon>Lutibacter</taxon>
    </lineage>
</organism>
<dbReference type="SUPFAM" id="SSF54292">
    <property type="entry name" value="2Fe-2S ferredoxin-like"/>
    <property type="match status" value="1"/>
</dbReference>
<dbReference type="GO" id="GO:0046872">
    <property type="term" value="F:metal ion binding"/>
    <property type="evidence" value="ECO:0007669"/>
    <property type="project" value="UniProtKB-KW"/>
</dbReference>
<evidence type="ECO:0000313" key="8">
    <source>
        <dbReference type="Proteomes" id="UP000256429"/>
    </source>
</evidence>
<keyword evidence="4" id="KW-0408">Iron</keyword>
<evidence type="ECO:0000256" key="5">
    <source>
        <dbReference type="ARBA" id="ARBA00023014"/>
    </source>
</evidence>
<comment type="caution">
    <text evidence="7">The sequence shown here is derived from an EMBL/GenBank/DDBJ whole genome shotgun (WGS) entry which is preliminary data.</text>
</comment>
<sequence>MKQSVSFKLNNQNVSVEVNGDESLLTIIRTYLDKTGTKFGCGLGDCGACTVLIDNEAARSCMILIEDVANKEIITIEGLATGEILHPIQKAFITLDALQCGFCTPGMIMNALGLLIKNPTPTRNEIINGMEDNLCRCGSYNRIVEAIEMAAKEMNKKVKI</sequence>
<dbReference type="PANTHER" id="PTHR44379:SF2">
    <property type="entry name" value="BLR6218 PROTEIN"/>
    <property type="match status" value="1"/>
</dbReference>
<dbReference type="FunFam" id="1.10.150.120:FF:000003">
    <property type="entry name" value="Carbon monoxide dehydrogenase, small subunit"/>
    <property type="match status" value="1"/>
</dbReference>
<dbReference type="AlphaFoldDB" id="A0A3D9RVY4"/>
<dbReference type="OrthoDB" id="9796880at2"/>
<dbReference type="InterPro" id="IPR002888">
    <property type="entry name" value="2Fe-2S-bd"/>
</dbReference>
<dbReference type="Pfam" id="PF01799">
    <property type="entry name" value="Fer2_2"/>
    <property type="match status" value="1"/>
</dbReference>